<evidence type="ECO:0000256" key="5">
    <source>
        <dbReference type="SAM" id="MobiDB-lite"/>
    </source>
</evidence>
<dbReference type="Pfam" id="PF15341">
    <property type="entry name" value="SLX9"/>
    <property type="match status" value="1"/>
</dbReference>
<feature type="region of interest" description="Disordered" evidence="5">
    <location>
        <begin position="160"/>
        <end position="199"/>
    </location>
</feature>
<evidence type="ECO:0000313" key="7">
    <source>
        <dbReference type="Proteomes" id="UP001321749"/>
    </source>
</evidence>
<feature type="compositionally biased region" description="Basic and acidic residues" evidence="5">
    <location>
        <begin position="160"/>
        <end position="176"/>
    </location>
</feature>
<gene>
    <name evidence="6" type="ORF">QBC42DRAFT_311680</name>
</gene>
<evidence type="ECO:0000256" key="1">
    <source>
        <dbReference type="ARBA" id="ARBA00004604"/>
    </source>
</evidence>
<evidence type="ECO:0000256" key="2">
    <source>
        <dbReference type="ARBA" id="ARBA00011022"/>
    </source>
</evidence>
<dbReference type="AlphaFoldDB" id="A0AAV9HXG0"/>
<proteinExistence type="inferred from homology"/>
<name>A0AAV9HXG0_9PEZI</name>
<dbReference type="GO" id="GO:0030688">
    <property type="term" value="C:preribosome, small subunit precursor"/>
    <property type="evidence" value="ECO:0007669"/>
    <property type="project" value="InterPro"/>
</dbReference>
<evidence type="ECO:0000256" key="3">
    <source>
        <dbReference type="ARBA" id="ARBA00021321"/>
    </source>
</evidence>
<reference evidence="6" key="1">
    <citation type="journal article" date="2023" name="Mol. Phylogenet. Evol.">
        <title>Genome-scale phylogeny and comparative genomics of the fungal order Sordariales.</title>
        <authorList>
            <person name="Hensen N."/>
            <person name="Bonometti L."/>
            <person name="Westerberg I."/>
            <person name="Brannstrom I.O."/>
            <person name="Guillou S."/>
            <person name="Cros-Aarteil S."/>
            <person name="Calhoun S."/>
            <person name="Haridas S."/>
            <person name="Kuo A."/>
            <person name="Mondo S."/>
            <person name="Pangilinan J."/>
            <person name="Riley R."/>
            <person name="LaButti K."/>
            <person name="Andreopoulos B."/>
            <person name="Lipzen A."/>
            <person name="Chen C."/>
            <person name="Yan M."/>
            <person name="Daum C."/>
            <person name="Ng V."/>
            <person name="Clum A."/>
            <person name="Steindorff A."/>
            <person name="Ohm R.A."/>
            <person name="Martin F."/>
            <person name="Silar P."/>
            <person name="Natvig D.O."/>
            <person name="Lalanne C."/>
            <person name="Gautier V."/>
            <person name="Ament-Velasquez S.L."/>
            <person name="Kruys A."/>
            <person name="Hutchinson M.I."/>
            <person name="Powell A.J."/>
            <person name="Barry K."/>
            <person name="Miller A.N."/>
            <person name="Grigoriev I.V."/>
            <person name="Debuchy R."/>
            <person name="Gladieux P."/>
            <person name="Hiltunen Thoren M."/>
            <person name="Johannesson H."/>
        </authorList>
    </citation>
    <scope>NUCLEOTIDE SEQUENCE</scope>
    <source>
        <strain evidence="6">PSN324</strain>
    </source>
</reference>
<reference evidence="6" key="2">
    <citation type="submission" date="2023-06" db="EMBL/GenBank/DDBJ databases">
        <authorList>
            <consortium name="Lawrence Berkeley National Laboratory"/>
            <person name="Mondo S.J."/>
            <person name="Hensen N."/>
            <person name="Bonometti L."/>
            <person name="Westerberg I."/>
            <person name="Brannstrom I.O."/>
            <person name="Guillou S."/>
            <person name="Cros-Aarteil S."/>
            <person name="Calhoun S."/>
            <person name="Haridas S."/>
            <person name="Kuo A."/>
            <person name="Pangilinan J."/>
            <person name="Riley R."/>
            <person name="Labutti K."/>
            <person name="Andreopoulos B."/>
            <person name="Lipzen A."/>
            <person name="Chen C."/>
            <person name="Yanf M."/>
            <person name="Daum C."/>
            <person name="Ng V."/>
            <person name="Clum A."/>
            <person name="Steindorff A."/>
            <person name="Ohm R."/>
            <person name="Martin F."/>
            <person name="Silar P."/>
            <person name="Natvig D."/>
            <person name="Lalanne C."/>
            <person name="Gautier V."/>
            <person name="Ament-Velasquez S.L."/>
            <person name="Kruys A."/>
            <person name="Hutchinson M.I."/>
            <person name="Powell A.J."/>
            <person name="Barry K."/>
            <person name="Miller A.N."/>
            <person name="Grigoriev I.V."/>
            <person name="Debuchy R."/>
            <person name="Gladieux P."/>
            <person name="Thoren M.H."/>
            <person name="Johannesson H."/>
        </authorList>
    </citation>
    <scope>NUCLEOTIDE SEQUENCE</scope>
    <source>
        <strain evidence="6">PSN324</strain>
    </source>
</reference>
<comment type="caution">
    <text evidence="6">The sequence shown here is derived from an EMBL/GenBank/DDBJ whole genome shotgun (WGS) entry which is preliminary data.</text>
</comment>
<feature type="region of interest" description="Disordered" evidence="5">
    <location>
        <begin position="71"/>
        <end position="90"/>
    </location>
</feature>
<keyword evidence="7" id="KW-1185">Reference proteome</keyword>
<feature type="region of interest" description="Disordered" evidence="5">
    <location>
        <begin position="1"/>
        <end position="36"/>
    </location>
</feature>
<dbReference type="GO" id="GO:0030686">
    <property type="term" value="C:90S preribosome"/>
    <property type="evidence" value="ECO:0007669"/>
    <property type="project" value="InterPro"/>
</dbReference>
<comment type="similarity">
    <text evidence="2">Belongs to the SLX9 family.</text>
</comment>
<dbReference type="InterPro" id="IPR028160">
    <property type="entry name" value="Slx9-like"/>
</dbReference>
<feature type="region of interest" description="Disordered" evidence="5">
    <location>
        <begin position="110"/>
        <end position="138"/>
    </location>
</feature>
<organism evidence="6 7">
    <name type="scientific">Cladorrhinum samala</name>
    <dbReference type="NCBI Taxonomy" id="585594"/>
    <lineage>
        <taxon>Eukaryota</taxon>
        <taxon>Fungi</taxon>
        <taxon>Dikarya</taxon>
        <taxon>Ascomycota</taxon>
        <taxon>Pezizomycotina</taxon>
        <taxon>Sordariomycetes</taxon>
        <taxon>Sordariomycetidae</taxon>
        <taxon>Sordariales</taxon>
        <taxon>Podosporaceae</taxon>
        <taxon>Cladorrhinum</taxon>
    </lineage>
</organism>
<feature type="compositionally biased region" description="Basic residues" evidence="5">
    <location>
        <begin position="122"/>
        <end position="138"/>
    </location>
</feature>
<dbReference type="EMBL" id="MU864938">
    <property type="protein sequence ID" value="KAK4465542.1"/>
    <property type="molecule type" value="Genomic_DNA"/>
</dbReference>
<sequence length="224" mass="24252">MAPIAPKPSSSSSAGSGAKRLTARQKAAARLADPLLPRKLHRENNVVSDAFINSKRDKRAIKHSAFVSRIGSAVSKPGGKNSKRRRPSKKLVATLESLGDALDDITEQIAHEDAQRPEDGKVRHRSLKSRPGALKRKEKVVKGEMERFGRNLAQLAALENKEHQQQEQQKMMEVDGRQAQTGTQPASTPAPAPAAAPATANRWAALRGFISSTMEQNPAFAGKT</sequence>
<comment type="subcellular location">
    <subcellularLocation>
        <location evidence="1">Nucleus</location>
        <location evidence="1">Nucleolus</location>
    </subcellularLocation>
</comment>
<dbReference type="GO" id="GO:0000462">
    <property type="term" value="P:maturation of SSU-rRNA from tricistronic rRNA transcript (SSU-rRNA, 5.8S rRNA, LSU-rRNA)"/>
    <property type="evidence" value="ECO:0007669"/>
    <property type="project" value="InterPro"/>
</dbReference>
<dbReference type="Proteomes" id="UP001321749">
    <property type="component" value="Unassembled WGS sequence"/>
</dbReference>
<feature type="compositionally biased region" description="Low complexity" evidence="5">
    <location>
        <begin position="26"/>
        <end position="36"/>
    </location>
</feature>
<accession>A0AAV9HXG0</accession>
<protein>
    <recommendedName>
        <fullName evidence="3">Ribosome biogenesis protein SLX9</fullName>
    </recommendedName>
</protein>
<dbReference type="GO" id="GO:0005730">
    <property type="term" value="C:nucleolus"/>
    <property type="evidence" value="ECO:0007669"/>
    <property type="project" value="UniProtKB-SubCell"/>
</dbReference>
<feature type="compositionally biased region" description="Low complexity" evidence="5">
    <location>
        <begin position="178"/>
        <end position="187"/>
    </location>
</feature>
<feature type="compositionally biased region" description="Basic and acidic residues" evidence="5">
    <location>
        <begin position="110"/>
        <end position="121"/>
    </location>
</feature>
<evidence type="ECO:0000313" key="6">
    <source>
        <dbReference type="EMBL" id="KAK4465542.1"/>
    </source>
</evidence>
<feature type="compositionally biased region" description="Low complexity" evidence="5">
    <location>
        <begin position="7"/>
        <end position="19"/>
    </location>
</feature>
<evidence type="ECO:0000256" key="4">
    <source>
        <dbReference type="ARBA" id="ARBA00023242"/>
    </source>
</evidence>
<keyword evidence="4" id="KW-0539">Nucleus</keyword>